<evidence type="ECO:0000313" key="3">
    <source>
        <dbReference type="Proteomes" id="UP000799438"/>
    </source>
</evidence>
<evidence type="ECO:0000313" key="2">
    <source>
        <dbReference type="EMBL" id="KAF2137830.1"/>
    </source>
</evidence>
<gene>
    <name evidence="2" type="ORF">K452DRAFT_301562</name>
</gene>
<feature type="region of interest" description="Disordered" evidence="1">
    <location>
        <begin position="28"/>
        <end position="74"/>
    </location>
</feature>
<dbReference type="Proteomes" id="UP000799438">
    <property type="component" value="Unassembled WGS sequence"/>
</dbReference>
<reference evidence="2" key="1">
    <citation type="journal article" date="2020" name="Stud. Mycol.">
        <title>101 Dothideomycetes genomes: a test case for predicting lifestyles and emergence of pathogens.</title>
        <authorList>
            <person name="Haridas S."/>
            <person name="Albert R."/>
            <person name="Binder M."/>
            <person name="Bloem J."/>
            <person name="Labutti K."/>
            <person name="Salamov A."/>
            <person name="Andreopoulos B."/>
            <person name="Baker S."/>
            <person name="Barry K."/>
            <person name="Bills G."/>
            <person name="Bluhm B."/>
            <person name="Cannon C."/>
            <person name="Castanera R."/>
            <person name="Culley D."/>
            <person name="Daum C."/>
            <person name="Ezra D."/>
            <person name="Gonzalez J."/>
            <person name="Henrissat B."/>
            <person name="Kuo A."/>
            <person name="Liang C."/>
            <person name="Lipzen A."/>
            <person name="Lutzoni F."/>
            <person name="Magnuson J."/>
            <person name="Mondo S."/>
            <person name="Nolan M."/>
            <person name="Ohm R."/>
            <person name="Pangilinan J."/>
            <person name="Park H.-J."/>
            <person name="Ramirez L."/>
            <person name="Alfaro M."/>
            <person name="Sun H."/>
            <person name="Tritt A."/>
            <person name="Yoshinaga Y."/>
            <person name="Zwiers L.-H."/>
            <person name="Turgeon B."/>
            <person name="Goodwin S."/>
            <person name="Spatafora J."/>
            <person name="Crous P."/>
            <person name="Grigoriev I."/>
        </authorList>
    </citation>
    <scope>NUCLEOTIDE SEQUENCE</scope>
    <source>
        <strain evidence="2">CBS 121167</strain>
    </source>
</reference>
<evidence type="ECO:0000256" key="1">
    <source>
        <dbReference type="SAM" id="MobiDB-lite"/>
    </source>
</evidence>
<protein>
    <submittedName>
        <fullName evidence="2">Uncharacterized protein</fullName>
    </submittedName>
</protein>
<proteinExistence type="predicted"/>
<feature type="compositionally biased region" description="Basic and acidic residues" evidence="1">
    <location>
        <begin position="63"/>
        <end position="74"/>
    </location>
</feature>
<dbReference type="EMBL" id="ML995499">
    <property type="protein sequence ID" value="KAF2137830.1"/>
    <property type="molecule type" value="Genomic_DNA"/>
</dbReference>
<name>A0A6A6B1B6_9PEZI</name>
<accession>A0A6A6B1B6</accession>
<sequence>MADRTSSFPAPASAPSVPLYQRLWQCIPGSTDTATEPAGRPAAEPSAEPRDAELMPSFPQPTKELHGLAKASSKEDLEPLGEDFELIHNSRIPKNLPISSKYRLRAALSTKPQTKEQYALLTALRSALQPTEQKPDLAHIIALVTELEALARRLELEELFCDEGSSASDHVKQHLGARNAVCAYRREESRCPEEVVATAELRCLGGESWVLL</sequence>
<organism evidence="2 3">
    <name type="scientific">Aplosporella prunicola CBS 121167</name>
    <dbReference type="NCBI Taxonomy" id="1176127"/>
    <lineage>
        <taxon>Eukaryota</taxon>
        <taxon>Fungi</taxon>
        <taxon>Dikarya</taxon>
        <taxon>Ascomycota</taxon>
        <taxon>Pezizomycotina</taxon>
        <taxon>Dothideomycetes</taxon>
        <taxon>Dothideomycetes incertae sedis</taxon>
        <taxon>Botryosphaeriales</taxon>
        <taxon>Aplosporellaceae</taxon>
        <taxon>Aplosporella</taxon>
    </lineage>
</organism>
<dbReference type="RefSeq" id="XP_033393545.1">
    <property type="nucleotide sequence ID" value="XM_033542460.1"/>
</dbReference>
<keyword evidence="3" id="KW-1185">Reference proteome</keyword>
<dbReference type="GeneID" id="54299957"/>
<dbReference type="AlphaFoldDB" id="A0A6A6B1B6"/>